<dbReference type="Gene3D" id="3.40.50.2020">
    <property type="match status" value="2"/>
</dbReference>
<feature type="domain" description="Ribose-phosphate pyrophosphokinase N-terminal" evidence="4">
    <location>
        <begin position="5"/>
        <end position="115"/>
    </location>
</feature>
<accession>A0A0C4YA01</accession>
<evidence type="ECO:0000259" key="4">
    <source>
        <dbReference type="Pfam" id="PF13793"/>
    </source>
</evidence>
<organism evidence="5 6">
    <name type="scientific">Cupriavidus basilensis</name>
    <dbReference type="NCBI Taxonomy" id="68895"/>
    <lineage>
        <taxon>Bacteria</taxon>
        <taxon>Pseudomonadati</taxon>
        <taxon>Pseudomonadota</taxon>
        <taxon>Betaproteobacteria</taxon>
        <taxon>Burkholderiales</taxon>
        <taxon>Burkholderiaceae</taxon>
        <taxon>Cupriavidus</taxon>
    </lineage>
</organism>
<dbReference type="NCBIfam" id="NF005537">
    <property type="entry name" value="PRK07199.1"/>
    <property type="match status" value="1"/>
</dbReference>
<protein>
    <submittedName>
        <fullName evidence="5">Ribose-phosphate pyrophosphokinase</fullName>
        <ecNumber evidence="5">2.7.6.1</ecNumber>
    </submittedName>
</protein>
<evidence type="ECO:0000256" key="2">
    <source>
        <dbReference type="RuleBase" id="RU004324"/>
    </source>
</evidence>
<dbReference type="SUPFAM" id="SSF53271">
    <property type="entry name" value="PRTase-like"/>
    <property type="match status" value="2"/>
</dbReference>
<dbReference type="InterPro" id="IPR005946">
    <property type="entry name" value="Rib-P_diPkinase"/>
</dbReference>
<dbReference type="Pfam" id="PF00156">
    <property type="entry name" value="Pribosyltran"/>
    <property type="match status" value="1"/>
</dbReference>
<comment type="similarity">
    <text evidence="2">Belongs to the ribose-phosphate pyrophosphokinase family.</text>
</comment>
<dbReference type="RefSeq" id="WP_043346876.1">
    <property type="nucleotide sequence ID" value="NZ_CP010536.1"/>
</dbReference>
<evidence type="ECO:0000313" key="6">
    <source>
        <dbReference type="Proteomes" id="UP000031843"/>
    </source>
</evidence>
<dbReference type="OrthoDB" id="324294at2"/>
<keyword evidence="1 2" id="KW-0545">Nucleotide biosynthesis</keyword>
<dbReference type="Proteomes" id="UP000031843">
    <property type="component" value="Chromosome main"/>
</dbReference>
<dbReference type="KEGG" id="cbw:RR42_m2361"/>
<dbReference type="GO" id="GO:0005737">
    <property type="term" value="C:cytoplasm"/>
    <property type="evidence" value="ECO:0007669"/>
    <property type="project" value="TreeGrafter"/>
</dbReference>
<dbReference type="AlphaFoldDB" id="A0A0C4YA01"/>
<proteinExistence type="inferred from homology"/>
<dbReference type="EMBL" id="CP010536">
    <property type="protein sequence ID" value="AJG19753.1"/>
    <property type="molecule type" value="Genomic_DNA"/>
</dbReference>
<dbReference type="GO" id="GO:0006164">
    <property type="term" value="P:purine nucleotide biosynthetic process"/>
    <property type="evidence" value="ECO:0007669"/>
    <property type="project" value="TreeGrafter"/>
</dbReference>
<evidence type="ECO:0000259" key="3">
    <source>
        <dbReference type="Pfam" id="PF00156"/>
    </source>
</evidence>
<dbReference type="InterPro" id="IPR000836">
    <property type="entry name" value="PRTase_dom"/>
</dbReference>
<dbReference type="STRING" id="68895.RR42_m2361"/>
<name>A0A0C4YA01_9BURK</name>
<dbReference type="SMART" id="SM01400">
    <property type="entry name" value="Pribosyltran_N"/>
    <property type="match status" value="1"/>
</dbReference>
<sequence>MKPTLFALPGNERAARALASALGADWGSAAIRHFADGESSVRLLSPLQGRQAILFCTLDRPDEKIVPLLWAAIAARESGASRVGLVAPYLAYMRQDAVFHPGEIVAARHFAALLSRHFDWLVTVDPHLHRIATLDDIYTIPTQCVQAAPAIASWLRATVNQPFLVGPDEESRQWVNDVARRCQAPAIVLHKTRHADRCVEIQAADLNAAAGCTPVLLDDIVATGSTMVAAANLLRRAGLAPPVCVAVHAVFAGDAFAELRAVAAEIVTCDTVSHSSNGIALAAPLAEAVSAVTSIASR</sequence>
<gene>
    <name evidence="5" type="ORF">RR42_m2361</name>
</gene>
<dbReference type="EC" id="2.7.6.1" evidence="5"/>
<dbReference type="PANTHER" id="PTHR10210">
    <property type="entry name" value="RIBOSE-PHOSPHATE DIPHOSPHOKINASE FAMILY MEMBER"/>
    <property type="match status" value="1"/>
</dbReference>
<dbReference type="NCBIfam" id="TIGR01251">
    <property type="entry name" value="ribP_PPkin"/>
    <property type="match status" value="1"/>
</dbReference>
<dbReference type="GO" id="GO:0002189">
    <property type="term" value="C:ribose phosphate diphosphokinase complex"/>
    <property type="evidence" value="ECO:0007669"/>
    <property type="project" value="TreeGrafter"/>
</dbReference>
<dbReference type="InterPro" id="IPR029057">
    <property type="entry name" value="PRTase-like"/>
</dbReference>
<dbReference type="GO" id="GO:0006015">
    <property type="term" value="P:5-phosphoribose 1-diphosphate biosynthetic process"/>
    <property type="evidence" value="ECO:0007669"/>
    <property type="project" value="TreeGrafter"/>
</dbReference>
<dbReference type="GO" id="GO:0016301">
    <property type="term" value="F:kinase activity"/>
    <property type="evidence" value="ECO:0007669"/>
    <property type="project" value="UniProtKB-KW"/>
</dbReference>
<dbReference type="InterPro" id="IPR029099">
    <property type="entry name" value="Pribosyltran_N"/>
</dbReference>
<dbReference type="Pfam" id="PF13793">
    <property type="entry name" value="Pribosyltran_N"/>
    <property type="match status" value="1"/>
</dbReference>
<dbReference type="GO" id="GO:0000287">
    <property type="term" value="F:magnesium ion binding"/>
    <property type="evidence" value="ECO:0007669"/>
    <property type="project" value="InterPro"/>
</dbReference>
<keyword evidence="5" id="KW-0808">Transferase</keyword>
<reference evidence="5 6" key="1">
    <citation type="journal article" date="2015" name="Genome Announc.">
        <title>Complete Genome Sequence of Cupriavidus basilensis 4G11, Isolated from the Oak Ridge Field Research Center Site.</title>
        <authorList>
            <person name="Ray J."/>
            <person name="Waters R.J."/>
            <person name="Skerker J.M."/>
            <person name="Kuehl J.V."/>
            <person name="Price M.N."/>
            <person name="Huang J."/>
            <person name="Chakraborty R."/>
            <person name="Arkin A.P."/>
            <person name="Deutschbauer A."/>
        </authorList>
    </citation>
    <scope>NUCLEOTIDE SEQUENCE [LARGE SCALE GENOMIC DNA]</scope>
    <source>
        <strain evidence="5">4G11</strain>
    </source>
</reference>
<keyword evidence="6" id="KW-1185">Reference proteome</keyword>
<dbReference type="PANTHER" id="PTHR10210:SF41">
    <property type="entry name" value="RIBOSE-PHOSPHATE PYROPHOSPHOKINASE 1, CHLOROPLASTIC"/>
    <property type="match status" value="1"/>
</dbReference>
<dbReference type="GO" id="GO:0004749">
    <property type="term" value="F:ribose phosphate diphosphokinase activity"/>
    <property type="evidence" value="ECO:0007669"/>
    <property type="project" value="UniProtKB-EC"/>
</dbReference>
<dbReference type="CDD" id="cd06223">
    <property type="entry name" value="PRTases_typeI"/>
    <property type="match status" value="1"/>
</dbReference>
<feature type="domain" description="Phosphoribosyltransferase" evidence="3">
    <location>
        <begin position="144"/>
        <end position="273"/>
    </location>
</feature>
<keyword evidence="5" id="KW-0418">Kinase</keyword>
<evidence type="ECO:0000256" key="1">
    <source>
        <dbReference type="ARBA" id="ARBA00022727"/>
    </source>
</evidence>
<evidence type="ECO:0000313" key="5">
    <source>
        <dbReference type="EMBL" id="AJG19753.1"/>
    </source>
</evidence>